<dbReference type="AlphaFoldDB" id="A0AAV4RH71"/>
<keyword evidence="3" id="KW-1185">Reference proteome</keyword>
<gene>
    <name evidence="2" type="ORF">CEXT_46241</name>
</gene>
<evidence type="ECO:0000256" key="1">
    <source>
        <dbReference type="SAM" id="SignalP"/>
    </source>
</evidence>
<evidence type="ECO:0000313" key="2">
    <source>
        <dbReference type="EMBL" id="GIY21060.1"/>
    </source>
</evidence>
<evidence type="ECO:0000313" key="3">
    <source>
        <dbReference type="Proteomes" id="UP001054945"/>
    </source>
</evidence>
<protein>
    <submittedName>
        <fullName evidence="2">Uncharacterized protein</fullName>
    </submittedName>
</protein>
<reference evidence="2 3" key="1">
    <citation type="submission" date="2021-06" db="EMBL/GenBank/DDBJ databases">
        <title>Caerostris extrusa draft genome.</title>
        <authorList>
            <person name="Kono N."/>
            <person name="Arakawa K."/>
        </authorList>
    </citation>
    <scope>NUCLEOTIDE SEQUENCE [LARGE SCALE GENOMIC DNA]</scope>
</reference>
<dbReference type="EMBL" id="BPLR01007961">
    <property type="protein sequence ID" value="GIY21060.1"/>
    <property type="molecule type" value="Genomic_DNA"/>
</dbReference>
<accession>A0AAV4RH71</accession>
<name>A0AAV4RH71_CAEEX</name>
<feature type="signal peptide" evidence="1">
    <location>
        <begin position="1"/>
        <end position="21"/>
    </location>
</feature>
<proteinExistence type="predicted"/>
<dbReference type="Proteomes" id="UP001054945">
    <property type="component" value="Unassembled WGS sequence"/>
</dbReference>
<organism evidence="2 3">
    <name type="scientific">Caerostris extrusa</name>
    <name type="common">Bark spider</name>
    <name type="synonym">Caerostris bankana</name>
    <dbReference type="NCBI Taxonomy" id="172846"/>
    <lineage>
        <taxon>Eukaryota</taxon>
        <taxon>Metazoa</taxon>
        <taxon>Ecdysozoa</taxon>
        <taxon>Arthropoda</taxon>
        <taxon>Chelicerata</taxon>
        <taxon>Arachnida</taxon>
        <taxon>Araneae</taxon>
        <taxon>Araneomorphae</taxon>
        <taxon>Entelegynae</taxon>
        <taxon>Araneoidea</taxon>
        <taxon>Araneidae</taxon>
        <taxon>Caerostris</taxon>
    </lineage>
</organism>
<keyword evidence="1" id="KW-0732">Signal</keyword>
<comment type="caution">
    <text evidence="2">The sequence shown here is derived from an EMBL/GenBank/DDBJ whole genome shotgun (WGS) entry which is preliminary data.</text>
</comment>
<sequence>MLLFFVQASQLILMLVLEVDGKPARYKTIVYKTANHLARSKASPKASNHKRKGFLFTQVPTATPEHTTHKHFLKTVFLATKRTSLRASVSPEKNGQTNYSTSFPVEKLQPAVSEDVQRRALVVDVNVKTSKPEAEDEFVKVMEDVLKEKSKKIKLLALKILIC</sequence>
<feature type="chain" id="PRO_5043797651" evidence="1">
    <location>
        <begin position="22"/>
        <end position="163"/>
    </location>
</feature>